<comment type="caution">
    <text evidence="1">The sequence shown here is derived from an EMBL/GenBank/DDBJ whole genome shotgun (WGS) entry which is preliminary data.</text>
</comment>
<dbReference type="EMBL" id="JAJAGQ010000002">
    <property type="protein sequence ID" value="KAJ8570903.1"/>
    <property type="molecule type" value="Genomic_DNA"/>
</dbReference>
<protein>
    <submittedName>
        <fullName evidence="1">Uncharacterized protein</fullName>
    </submittedName>
</protein>
<proteinExistence type="predicted"/>
<evidence type="ECO:0000313" key="1">
    <source>
        <dbReference type="EMBL" id="KAJ8570903.1"/>
    </source>
</evidence>
<evidence type="ECO:0000313" key="2">
    <source>
        <dbReference type="Proteomes" id="UP001152561"/>
    </source>
</evidence>
<gene>
    <name evidence="1" type="ORF">K7X08_037875</name>
</gene>
<dbReference type="AlphaFoldDB" id="A0A9Q1MYM6"/>
<keyword evidence="2" id="KW-1185">Reference proteome</keyword>
<name>A0A9Q1MYM6_9SOLA</name>
<sequence>MLRRPKTLPLIDPTPNDDVADEVVDYAVASEDRSPNGKITDVLAQIIGEDDIEEFGDASQNGYETANEEVV</sequence>
<organism evidence="1 2">
    <name type="scientific">Anisodus acutangulus</name>
    <dbReference type="NCBI Taxonomy" id="402998"/>
    <lineage>
        <taxon>Eukaryota</taxon>
        <taxon>Viridiplantae</taxon>
        <taxon>Streptophyta</taxon>
        <taxon>Embryophyta</taxon>
        <taxon>Tracheophyta</taxon>
        <taxon>Spermatophyta</taxon>
        <taxon>Magnoliopsida</taxon>
        <taxon>eudicotyledons</taxon>
        <taxon>Gunneridae</taxon>
        <taxon>Pentapetalae</taxon>
        <taxon>asterids</taxon>
        <taxon>lamiids</taxon>
        <taxon>Solanales</taxon>
        <taxon>Solanaceae</taxon>
        <taxon>Solanoideae</taxon>
        <taxon>Hyoscyameae</taxon>
        <taxon>Anisodus</taxon>
    </lineage>
</organism>
<dbReference type="Proteomes" id="UP001152561">
    <property type="component" value="Unassembled WGS sequence"/>
</dbReference>
<reference evidence="2" key="1">
    <citation type="journal article" date="2023" name="Proc. Natl. Acad. Sci. U.S.A.">
        <title>Genomic and structural basis for evolution of tropane alkaloid biosynthesis.</title>
        <authorList>
            <person name="Wanga Y.-J."/>
            <person name="Taina T."/>
            <person name="Yua J.-Y."/>
            <person name="Lia J."/>
            <person name="Xua B."/>
            <person name="Chenc J."/>
            <person name="D'Auriad J.C."/>
            <person name="Huanga J.-P."/>
            <person name="Huanga S.-X."/>
        </authorList>
    </citation>
    <scope>NUCLEOTIDE SEQUENCE [LARGE SCALE GENOMIC DNA]</scope>
    <source>
        <strain evidence="2">cv. KIB-2019</strain>
    </source>
</reference>
<accession>A0A9Q1MYM6</accession>